<keyword evidence="9" id="KW-1185">Reference proteome</keyword>
<dbReference type="SMART" id="SM00369">
    <property type="entry name" value="LRR_TYP"/>
    <property type="match status" value="6"/>
</dbReference>
<evidence type="ECO:0000256" key="5">
    <source>
        <dbReference type="SAM" id="MobiDB-lite"/>
    </source>
</evidence>
<dbReference type="InterPro" id="IPR032675">
    <property type="entry name" value="LRR_dom_sf"/>
</dbReference>
<dbReference type="GO" id="GO:0043531">
    <property type="term" value="F:ADP binding"/>
    <property type="evidence" value="ECO:0007669"/>
    <property type="project" value="InterPro"/>
</dbReference>
<dbReference type="EMBL" id="JARYMX010000008">
    <property type="protein sequence ID" value="KAJ9538763.1"/>
    <property type="molecule type" value="Genomic_DNA"/>
</dbReference>
<evidence type="ECO:0000313" key="9">
    <source>
        <dbReference type="Proteomes" id="UP001172457"/>
    </source>
</evidence>
<dbReference type="InterPro" id="IPR002182">
    <property type="entry name" value="NB-ARC"/>
</dbReference>
<dbReference type="Pfam" id="PF00931">
    <property type="entry name" value="NB-ARC"/>
    <property type="match status" value="1"/>
</dbReference>
<keyword evidence="3" id="KW-0677">Repeat</keyword>
<accession>A0AA38SUT1</accession>
<dbReference type="InterPro" id="IPR003591">
    <property type="entry name" value="Leu-rich_rpt_typical-subtyp"/>
</dbReference>
<dbReference type="InterPro" id="IPR057135">
    <property type="entry name" value="At4g27190-like_LRR"/>
</dbReference>
<evidence type="ECO:0000259" key="7">
    <source>
        <dbReference type="Pfam" id="PF23247"/>
    </source>
</evidence>
<evidence type="ECO:0008006" key="10">
    <source>
        <dbReference type="Google" id="ProtNLM"/>
    </source>
</evidence>
<feature type="region of interest" description="Disordered" evidence="5">
    <location>
        <begin position="372"/>
        <end position="396"/>
    </location>
</feature>
<dbReference type="Pfam" id="PF12799">
    <property type="entry name" value="LRR_4"/>
    <property type="match status" value="1"/>
</dbReference>
<feature type="domain" description="NB-ARC" evidence="6">
    <location>
        <begin position="11"/>
        <end position="129"/>
    </location>
</feature>
<evidence type="ECO:0000256" key="4">
    <source>
        <dbReference type="ARBA" id="ARBA00022821"/>
    </source>
</evidence>
<dbReference type="InterPro" id="IPR027417">
    <property type="entry name" value="P-loop_NTPase"/>
</dbReference>
<dbReference type="Pfam" id="PF13855">
    <property type="entry name" value="LRR_8"/>
    <property type="match status" value="2"/>
</dbReference>
<gene>
    <name evidence="8" type="ORF">OSB04_031496</name>
</gene>
<dbReference type="InterPro" id="IPR025875">
    <property type="entry name" value="Leu-rich_rpt_4"/>
</dbReference>
<comment type="caution">
    <text evidence="8">The sequence shown here is derived from an EMBL/GenBank/DDBJ whole genome shotgun (WGS) entry which is preliminary data.</text>
</comment>
<dbReference type="GO" id="GO:0051707">
    <property type="term" value="P:response to other organism"/>
    <property type="evidence" value="ECO:0007669"/>
    <property type="project" value="UniProtKB-ARBA"/>
</dbReference>
<keyword evidence="4" id="KW-0611">Plant defense</keyword>
<protein>
    <recommendedName>
        <fullName evidence="10">NB-ARC domain-containing protein</fullName>
    </recommendedName>
</protein>
<keyword evidence="2" id="KW-0433">Leucine-rich repeat</keyword>
<dbReference type="PRINTS" id="PR00364">
    <property type="entry name" value="DISEASERSIST"/>
</dbReference>
<evidence type="ECO:0000256" key="3">
    <source>
        <dbReference type="ARBA" id="ARBA00022737"/>
    </source>
</evidence>
<dbReference type="PROSITE" id="PS51450">
    <property type="entry name" value="LRR"/>
    <property type="match status" value="2"/>
</dbReference>
<dbReference type="Proteomes" id="UP001172457">
    <property type="component" value="Chromosome 8"/>
</dbReference>
<dbReference type="PANTHER" id="PTHR33463:SF203">
    <property type="entry name" value="AAA+ ATPASE DOMAIN-CONTAINING PROTEIN"/>
    <property type="match status" value="1"/>
</dbReference>
<dbReference type="SUPFAM" id="SSF52058">
    <property type="entry name" value="L domain-like"/>
    <property type="match status" value="2"/>
</dbReference>
<evidence type="ECO:0000256" key="1">
    <source>
        <dbReference type="ARBA" id="ARBA00008894"/>
    </source>
</evidence>
<feature type="domain" description="Disease resistance protein At4g27190-like leucine-rich repeats" evidence="7">
    <location>
        <begin position="1122"/>
        <end position="1232"/>
    </location>
</feature>
<organism evidence="8 9">
    <name type="scientific">Centaurea solstitialis</name>
    <name type="common">yellow star-thistle</name>
    <dbReference type="NCBI Taxonomy" id="347529"/>
    <lineage>
        <taxon>Eukaryota</taxon>
        <taxon>Viridiplantae</taxon>
        <taxon>Streptophyta</taxon>
        <taxon>Embryophyta</taxon>
        <taxon>Tracheophyta</taxon>
        <taxon>Spermatophyta</taxon>
        <taxon>Magnoliopsida</taxon>
        <taxon>eudicotyledons</taxon>
        <taxon>Gunneridae</taxon>
        <taxon>Pentapetalae</taxon>
        <taxon>asterids</taxon>
        <taxon>campanulids</taxon>
        <taxon>Asterales</taxon>
        <taxon>Asteraceae</taxon>
        <taxon>Carduoideae</taxon>
        <taxon>Cardueae</taxon>
        <taxon>Centaureinae</taxon>
        <taxon>Centaurea</taxon>
    </lineage>
</organism>
<evidence type="ECO:0000256" key="2">
    <source>
        <dbReference type="ARBA" id="ARBA00022614"/>
    </source>
</evidence>
<dbReference type="Pfam" id="PF23247">
    <property type="entry name" value="LRR_RPS2"/>
    <property type="match status" value="1"/>
</dbReference>
<name>A0AA38SUT1_9ASTR</name>
<dbReference type="Gene3D" id="3.80.10.10">
    <property type="entry name" value="Ribonuclease Inhibitor"/>
    <property type="match status" value="4"/>
</dbReference>
<comment type="similarity">
    <text evidence="1">Belongs to the disease resistance NB-LRR family.</text>
</comment>
<dbReference type="GO" id="GO:0006952">
    <property type="term" value="P:defense response"/>
    <property type="evidence" value="ECO:0007669"/>
    <property type="project" value="UniProtKB-ARBA"/>
</dbReference>
<evidence type="ECO:0000313" key="8">
    <source>
        <dbReference type="EMBL" id="KAJ9538763.1"/>
    </source>
</evidence>
<evidence type="ECO:0000259" key="6">
    <source>
        <dbReference type="Pfam" id="PF00931"/>
    </source>
</evidence>
<dbReference type="InterPro" id="IPR050905">
    <property type="entry name" value="Plant_NBS-LRR"/>
</dbReference>
<proteinExistence type="inferred from homology"/>
<dbReference type="PANTHER" id="PTHR33463">
    <property type="entry name" value="NB-ARC DOMAIN-CONTAINING PROTEIN-RELATED"/>
    <property type="match status" value="1"/>
</dbReference>
<reference evidence="8" key="1">
    <citation type="submission" date="2023-03" db="EMBL/GenBank/DDBJ databases">
        <title>Chromosome-scale reference genome and RAD-based genetic map of yellow starthistle (Centaurea solstitialis) reveal putative structural variation and QTLs associated with invader traits.</title>
        <authorList>
            <person name="Reatini B."/>
            <person name="Cang F.A."/>
            <person name="Jiang Q."/>
            <person name="Mckibben M.T.W."/>
            <person name="Barker M.S."/>
            <person name="Rieseberg L.H."/>
            <person name="Dlugosch K.M."/>
        </authorList>
    </citation>
    <scope>NUCLEOTIDE SEQUENCE</scope>
    <source>
        <strain evidence="8">CAN-66</strain>
        <tissue evidence="8">Leaf</tissue>
    </source>
</reference>
<dbReference type="SUPFAM" id="SSF52540">
    <property type="entry name" value="P-loop containing nucleoside triphosphate hydrolases"/>
    <property type="match status" value="1"/>
</dbReference>
<sequence length="1342" mass="152168">MEMSSIPQLKKLYEALQHNNKVNLFGSKGVGKTWMAKRVSDQGIRYKLLDYTLWVFLSRCYNRKSLSESLARQLGLLPSNEEWEVEDDLQELRTSVEAEKLEPLIDKIRKKLEGRKILLILDDIPDEKMESVRNERLFWGTWEEIFSSHVDDANVRKVLISRSSREDGDWFTVKVEALPREDSRSLLMEKLDARLRPVPGIQTLGEKFIDKSDGFPGTVTRIAKVLNCFGLDASGVTMLEKELKEASEEYRVSKLLCRMHNNLPIGVLKDLWWDGRHFFRDSGSVDYNELITYWILEGYLGSGSMTVLYEKGHRVLMELMDCGILKQQEGGCVFIDKSLINVDDLYQCFDQIACLGLATVFESTTDGFGTMTHDDGMLKTPRRSKKGKNQERKPSLEKVGQDLSTLLLDGTHFRENELMGFLEPEKNLQVLALFDPNIKSLVQPLSAMTDTLRVLVLRGCAFLEDVDLPPMKALCVLEISGGKSLNEMKPEIFDSMPNLQSLHLSELQITTLPQSIYSLAELRWLVVKDCPQLKRVKNLAKLKHLFVLDLSGNVSLDYVDKNFLEFKNLRILNLSNTMVSTTPLLRNLENLTHLLLRGCKKLGRLRSSTSLRKLQTLDLAGSSNFEEFHDPSLRNLTSLRTLDLSGTTVERLPINIANPRCLYLKNCLRLRQLSCIAPLVDLEVLDLSGSKNLDYIEDDFFDRMKCLRVLNLSETNLKSVPSLSNLSDLRELLLSRCALLTQLPSLESATKLEVLDVSNCGSLEDIADISFERMTRLLKLDLSETKIKYLPTLSNPSDLRELVLKNCTVLKNLELNASLVNLEVLNLAGVTSLAPNGVEPVKDMINLRVLDLSGTPIERLPSISNLEKLAHLSLAGCKHLEAVSDLDRLTNLEVLDISGSSIKRLPDFSGSENLRKLVLEDCVMAEDVPDVEINDLVAPALKLPHGISSLSRLEYLEFPIISLEEIDRDPWSICRLSDDHKPPLFLSGTQFLRVLKKSPPPQGPFHLCAFPVMPEGEIGNNYPRRHELVFPDVYLRSREFAERNRSLQIRGFDRFPKGIENVIDHVDFVFLIDNKLNTLLSGLSVSVLEKLKGCWIERCDEIVTVFDQNEMKDDPKSGIALENLGISNNRRLTSIYNGQNPIGWFCNLKTLHLDGCPLVSTVFPSSWLPKTLKVLEIKHCDNIVSLSEADSELELPFLETLHLRELPELKTIGVSFPSLQTLKICECPKVKQVEEDFGFAKDLKTLWISGATSLKRLYSGNVNGLRFPLRNIEIIKIRSCENLRTLFAHRNSVDHELRYLKTLHLEDLPMLESVGVGLPSLRERRVFECPNLRFDGTIDDQD</sequence>
<dbReference type="InterPro" id="IPR001611">
    <property type="entry name" value="Leu-rich_rpt"/>
</dbReference>
<dbReference type="Gene3D" id="3.40.50.300">
    <property type="entry name" value="P-loop containing nucleotide triphosphate hydrolases"/>
    <property type="match status" value="1"/>
</dbReference>